<dbReference type="InterPro" id="IPR000109">
    <property type="entry name" value="POT_fam"/>
</dbReference>
<keyword evidence="8" id="KW-1185">Reference proteome</keyword>
<dbReference type="PANTHER" id="PTHR11654">
    <property type="entry name" value="OLIGOPEPTIDE TRANSPORTER-RELATED"/>
    <property type="match status" value="1"/>
</dbReference>
<dbReference type="AlphaFoldDB" id="A0AA41RZB6"/>
<comment type="subcellular location">
    <subcellularLocation>
        <location evidence="1">Membrane</location>
        <topology evidence="1">Multi-pass membrane protein</topology>
    </subcellularLocation>
</comment>
<feature type="transmembrane region" description="Helical" evidence="6">
    <location>
        <begin position="135"/>
        <end position="159"/>
    </location>
</feature>
<protein>
    <submittedName>
        <fullName evidence="7">Uncharacterized protein</fullName>
    </submittedName>
</protein>
<proteinExistence type="inferred from homology"/>
<feature type="transmembrane region" description="Helical" evidence="6">
    <location>
        <begin position="92"/>
        <end position="115"/>
    </location>
</feature>
<dbReference type="SUPFAM" id="SSF103473">
    <property type="entry name" value="MFS general substrate transporter"/>
    <property type="match status" value="1"/>
</dbReference>
<dbReference type="Pfam" id="PF00854">
    <property type="entry name" value="PTR2"/>
    <property type="match status" value="1"/>
</dbReference>
<comment type="caution">
    <text evidence="7">The sequence shown here is derived from an EMBL/GenBank/DDBJ whole genome shotgun (WGS) entry which is preliminary data.</text>
</comment>
<dbReference type="InterPro" id="IPR036259">
    <property type="entry name" value="MFS_trans_sf"/>
</dbReference>
<gene>
    <name evidence="7" type="ORF">MKW94_009970</name>
</gene>
<evidence type="ECO:0000256" key="2">
    <source>
        <dbReference type="ARBA" id="ARBA00005982"/>
    </source>
</evidence>
<dbReference type="Gene3D" id="1.20.1250.20">
    <property type="entry name" value="MFS general substrate transporter like domains"/>
    <property type="match status" value="1"/>
</dbReference>
<dbReference type="GO" id="GO:0016020">
    <property type="term" value="C:membrane"/>
    <property type="evidence" value="ECO:0007669"/>
    <property type="project" value="UniProtKB-SubCell"/>
</dbReference>
<keyword evidence="5 6" id="KW-0472">Membrane</keyword>
<accession>A0AA41RZB6</accession>
<keyword evidence="3 6" id="KW-0812">Transmembrane</keyword>
<evidence type="ECO:0000256" key="6">
    <source>
        <dbReference type="SAM" id="Phobius"/>
    </source>
</evidence>
<dbReference type="EMBL" id="JAJJMA010069640">
    <property type="protein sequence ID" value="MCL7027571.1"/>
    <property type="molecule type" value="Genomic_DNA"/>
</dbReference>
<evidence type="ECO:0000256" key="3">
    <source>
        <dbReference type="ARBA" id="ARBA00022692"/>
    </source>
</evidence>
<dbReference type="Proteomes" id="UP001177140">
    <property type="component" value="Unassembled WGS sequence"/>
</dbReference>
<organism evidence="7 8">
    <name type="scientific">Papaver nudicaule</name>
    <name type="common">Iceland poppy</name>
    <dbReference type="NCBI Taxonomy" id="74823"/>
    <lineage>
        <taxon>Eukaryota</taxon>
        <taxon>Viridiplantae</taxon>
        <taxon>Streptophyta</taxon>
        <taxon>Embryophyta</taxon>
        <taxon>Tracheophyta</taxon>
        <taxon>Spermatophyta</taxon>
        <taxon>Magnoliopsida</taxon>
        <taxon>Ranunculales</taxon>
        <taxon>Papaveraceae</taxon>
        <taxon>Papaveroideae</taxon>
        <taxon>Papaver</taxon>
    </lineage>
</organism>
<keyword evidence="4 6" id="KW-1133">Transmembrane helix</keyword>
<evidence type="ECO:0000313" key="7">
    <source>
        <dbReference type="EMBL" id="MCL7027571.1"/>
    </source>
</evidence>
<dbReference type="GO" id="GO:0022857">
    <property type="term" value="F:transmembrane transporter activity"/>
    <property type="evidence" value="ECO:0007669"/>
    <property type="project" value="InterPro"/>
</dbReference>
<comment type="similarity">
    <text evidence="2">Belongs to the major facilitator superfamily. Proton-dependent oligopeptide transporter (POT/PTR) (TC 2.A.17) family.</text>
</comment>
<name>A0AA41RZB6_PAPNU</name>
<feature type="transmembrane region" description="Helical" evidence="6">
    <location>
        <begin position="25"/>
        <end position="46"/>
    </location>
</feature>
<reference evidence="7" key="1">
    <citation type="submission" date="2022-03" db="EMBL/GenBank/DDBJ databases">
        <title>A functionally conserved STORR gene fusion in Papaver species that diverged 16.8 million years ago.</title>
        <authorList>
            <person name="Catania T."/>
        </authorList>
    </citation>
    <scope>NUCLEOTIDE SEQUENCE</scope>
    <source>
        <strain evidence="7">S-191538</strain>
    </source>
</reference>
<evidence type="ECO:0000256" key="1">
    <source>
        <dbReference type="ARBA" id="ARBA00004141"/>
    </source>
</evidence>
<evidence type="ECO:0000256" key="4">
    <source>
        <dbReference type="ARBA" id="ARBA00022989"/>
    </source>
</evidence>
<sequence>MLISVIIYDRFFVRMMRRWTKNPRGVTLLQRMGLGLFLHIIVMVAASITESIFILLPQFILMGVADAVFEVVRIEFFYDQAPESMKSLGTSYYMTSLGVGSFLSSFLLKTVANITQRHHKKGWILNNLNDSHLDYYYWFFTILNALNFIIFLILAKFYVYKAEVSDSMEVLIKDLENDK</sequence>
<evidence type="ECO:0000313" key="8">
    <source>
        <dbReference type="Proteomes" id="UP001177140"/>
    </source>
</evidence>
<evidence type="ECO:0000256" key="5">
    <source>
        <dbReference type="ARBA" id="ARBA00023136"/>
    </source>
</evidence>